<dbReference type="CTD" id="78774403"/>
<organism evidence="1 2">
    <name type="scientific">Caenorhabditis remanei</name>
    <name type="common">Caenorhabditis vulgaris</name>
    <dbReference type="NCBI Taxonomy" id="31234"/>
    <lineage>
        <taxon>Eukaryota</taxon>
        <taxon>Metazoa</taxon>
        <taxon>Ecdysozoa</taxon>
        <taxon>Nematoda</taxon>
        <taxon>Chromadorea</taxon>
        <taxon>Rhabditida</taxon>
        <taxon>Rhabditina</taxon>
        <taxon>Rhabditomorpha</taxon>
        <taxon>Rhabditoidea</taxon>
        <taxon>Rhabditidae</taxon>
        <taxon>Peloderinae</taxon>
        <taxon>Caenorhabditis</taxon>
    </lineage>
</organism>
<protein>
    <submittedName>
        <fullName evidence="1">Uncharacterized protein</fullName>
    </submittedName>
</protein>
<comment type="caution">
    <text evidence="1">The sequence shown here is derived from an EMBL/GenBank/DDBJ whole genome shotgun (WGS) entry which is preliminary data.</text>
</comment>
<name>A0A6A5HHC4_CAERE</name>
<accession>A0A6A5HHC4</accession>
<evidence type="ECO:0000313" key="1">
    <source>
        <dbReference type="EMBL" id="KAF1767490.1"/>
    </source>
</evidence>
<proteinExistence type="predicted"/>
<dbReference type="GeneID" id="78774403"/>
<dbReference type="KEGG" id="crq:GCK72_007449"/>
<sequence>MNQGVVDDWELRLLIAEIDKKPINRGYNYENLLSKLQEVRKEINKDNFILDEVMLDEIESGRNEFIEYAEILDSSDYLESDFNFSDLSEELKRKCLNYLEKRPSINETDNEIVLSTIQKIQIEINQCNSVIDEDMLDLIDSGRDEIENQSTDYEFDLNFERTLPVELRSRCMNYLGSSEGRYVLRFPKIDTDIDIVQSTIQKIQMEINQNDFVIEEDLLDLIDSGRDEIENSENEVRFDTNWSDLSPTLKMKCMEYLDFEDR</sequence>
<evidence type="ECO:0000313" key="2">
    <source>
        <dbReference type="Proteomes" id="UP000483820"/>
    </source>
</evidence>
<dbReference type="EMBL" id="WUAV01000002">
    <property type="protein sequence ID" value="KAF1767490.1"/>
    <property type="molecule type" value="Genomic_DNA"/>
</dbReference>
<dbReference type="Proteomes" id="UP000483820">
    <property type="component" value="Chromosome II"/>
</dbReference>
<reference evidence="1 2" key="1">
    <citation type="submission" date="2019-12" db="EMBL/GenBank/DDBJ databases">
        <title>Chromosome-level assembly of the Caenorhabditis remanei genome.</title>
        <authorList>
            <person name="Teterina A.A."/>
            <person name="Willis J.H."/>
            <person name="Phillips P.C."/>
        </authorList>
    </citation>
    <scope>NUCLEOTIDE SEQUENCE [LARGE SCALE GENOMIC DNA]</scope>
    <source>
        <strain evidence="1 2">PX506</strain>
        <tissue evidence="1">Whole organism</tissue>
    </source>
</reference>
<dbReference type="AlphaFoldDB" id="A0A6A5HHC4"/>
<dbReference type="RefSeq" id="XP_053590404.1">
    <property type="nucleotide sequence ID" value="XM_053726210.1"/>
</dbReference>
<gene>
    <name evidence="1" type="ORF">GCK72_007449</name>
</gene>